<dbReference type="PROSITE" id="PS51866">
    <property type="entry name" value="MOP"/>
    <property type="match status" value="1"/>
</dbReference>
<dbReference type="SUPFAM" id="SSF50331">
    <property type="entry name" value="MOP-like"/>
    <property type="match status" value="1"/>
</dbReference>
<evidence type="ECO:0000256" key="2">
    <source>
        <dbReference type="PROSITE-ProRule" id="PRU01213"/>
    </source>
</evidence>
<dbReference type="Proteomes" id="UP000627538">
    <property type="component" value="Unassembled WGS sequence"/>
</dbReference>
<reference evidence="4 5" key="1">
    <citation type="submission" date="2020-08" db="EMBL/GenBank/DDBJ databases">
        <title>Winkia gen. nov., sp. nov., isolated from faeces of the Anser albifrons in China.</title>
        <authorList>
            <person name="Liu Q."/>
        </authorList>
    </citation>
    <scope>NUCLEOTIDE SEQUENCE [LARGE SCALE GENOMIC DNA]</scope>
    <source>
        <strain evidence="4 5">C62</strain>
    </source>
</reference>
<dbReference type="EMBL" id="JACRUO010000001">
    <property type="protein sequence ID" value="MBD3689061.1"/>
    <property type="molecule type" value="Genomic_DNA"/>
</dbReference>
<dbReference type="Gene3D" id="2.40.50.100">
    <property type="match status" value="1"/>
</dbReference>
<dbReference type="InterPro" id="IPR005116">
    <property type="entry name" value="Transp-assoc_OB_typ1"/>
</dbReference>
<dbReference type="InterPro" id="IPR004606">
    <property type="entry name" value="Mop_domain"/>
</dbReference>
<evidence type="ECO:0000259" key="3">
    <source>
        <dbReference type="PROSITE" id="PS51866"/>
    </source>
</evidence>
<keyword evidence="1 2" id="KW-0500">Molybdenum</keyword>
<dbReference type="GO" id="GO:0015689">
    <property type="term" value="P:molybdate ion transport"/>
    <property type="evidence" value="ECO:0007669"/>
    <property type="project" value="InterPro"/>
</dbReference>
<gene>
    <name evidence="4" type="ORF">H8R10_02280</name>
</gene>
<name>A0A8I0KNA1_9ACTO</name>
<dbReference type="InterPro" id="IPR008995">
    <property type="entry name" value="Mo/tungstate-bd_C_term_dom"/>
</dbReference>
<feature type="domain" description="Mop" evidence="3">
    <location>
        <begin position="65"/>
        <end position="130"/>
    </location>
</feature>
<protein>
    <submittedName>
        <fullName evidence="4">TOBE domain-containing protein</fullName>
    </submittedName>
</protein>
<organism evidence="4 5">
    <name type="scientific">Nanchangia anserum</name>
    <dbReference type="NCBI Taxonomy" id="2692125"/>
    <lineage>
        <taxon>Bacteria</taxon>
        <taxon>Bacillati</taxon>
        <taxon>Actinomycetota</taxon>
        <taxon>Actinomycetes</taxon>
        <taxon>Actinomycetales</taxon>
        <taxon>Actinomycetaceae</taxon>
        <taxon>Nanchangia</taxon>
    </lineage>
</organism>
<evidence type="ECO:0000313" key="4">
    <source>
        <dbReference type="EMBL" id="MBD3689061.1"/>
    </source>
</evidence>
<dbReference type="RefSeq" id="WP_191071138.1">
    <property type="nucleotide sequence ID" value="NZ_CP060506.1"/>
</dbReference>
<proteinExistence type="predicted"/>
<dbReference type="Pfam" id="PF03459">
    <property type="entry name" value="TOBE"/>
    <property type="match status" value="1"/>
</dbReference>
<evidence type="ECO:0000313" key="5">
    <source>
        <dbReference type="Proteomes" id="UP000627538"/>
    </source>
</evidence>
<sequence length="135" mass="14384">MPSHKVSTLARLLSVSTDTVRRWIDDGHIELDPTVPGPQHVDGASVVRFLTERPELHAGSLGRQSHSMRNHMPGLVIDIVSDTVMSQVVLQCGPFRIVSLVSTEAVTELGLSVGSVAIAQVKATNVSLAVSPSRA</sequence>
<keyword evidence="5" id="KW-1185">Reference proteome</keyword>
<accession>A0A8I0KNA1</accession>
<dbReference type="AlphaFoldDB" id="A0A8I0KNA1"/>
<comment type="caution">
    <text evidence="4">The sequence shown here is derived from an EMBL/GenBank/DDBJ whole genome shotgun (WGS) entry which is preliminary data.</text>
</comment>
<evidence type="ECO:0000256" key="1">
    <source>
        <dbReference type="ARBA" id="ARBA00022505"/>
    </source>
</evidence>